<reference evidence="2 3" key="1">
    <citation type="submission" date="2016-07" db="EMBL/GenBank/DDBJ databases">
        <title>Pervasive Adenine N6-methylation of Active Genes in Fungi.</title>
        <authorList>
            <consortium name="DOE Joint Genome Institute"/>
            <person name="Mondo S.J."/>
            <person name="Dannebaum R.O."/>
            <person name="Kuo R.C."/>
            <person name="Labutti K."/>
            <person name="Haridas S."/>
            <person name="Kuo A."/>
            <person name="Salamov A."/>
            <person name="Ahrendt S.R."/>
            <person name="Lipzen A."/>
            <person name="Sullivan W."/>
            <person name="Andreopoulos W.B."/>
            <person name="Clum A."/>
            <person name="Lindquist E."/>
            <person name="Daum C."/>
            <person name="Ramamoorthy G.K."/>
            <person name="Gryganskyi A."/>
            <person name="Culley D."/>
            <person name="Magnuson J.K."/>
            <person name="James T.Y."/>
            <person name="O'Malley M.A."/>
            <person name="Stajich J.E."/>
            <person name="Spatafora J.W."/>
            <person name="Visel A."/>
            <person name="Grigoriev I.V."/>
        </authorList>
    </citation>
    <scope>NUCLEOTIDE SEQUENCE [LARGE SCALE GENOMIC DNA]</scope>
    <source>
        <strain evidence="2 3">62-1032</strain>
    </source>
</reference>
<evidence type="ECO:0000313" key="2">
    <source>
        <dbReference type="EMBL" id="ORY84160.1"/>
    </source>
</evidence>
<name>A0A1Y2FJP5_9BASI</name>
<feature type="compositionally biased region" description="Polar residues" evidence="1">
    <location>
        <begin position="1"/>
        <end position="17"/>
    </location>
</feature>
<organism evidence="2 3">
    <name type="scientific">Leucosporidium creatinivorum</name>
    <dbReference type="NCBI Taxonomy" id="106004"/>
    <lineage>
        <taxon>Eukaryota</taxon>
        <taxon>Fungi</taxon>
        <taxon>Dikarya</taxon>
        <taxon>Basidiomycota</taxon>
        <taxon>Pucciniomycotina</taxon>
        <taxon>Microbotryomycetes</taxon>
        <taxon>Leucosporidiales</taxon>
        <taxon>Leucosporidium</taxon>
    </lineage>
</organism>
<evidence type="ECO:0000313" key="3">
    <source>
        <dbReference type="Proteomes" id="UP000193467"/>
    </source>
</evidence>
<evidence type="ECO:0008006" key="4">
    <source>
        <dbReference type="Google" id="ProtNLM"/>
    </source>
</evidence>
<dbReference type="Proteomes" id="UP000193467">
    <property type="component" value="Unassembled WGS sequence"/>
</dbReference>
<dbReference type="AlphaFoldDB" id="A0A1Y2FJP5"/>
<evidence type="ECO:0000256" key="1">
    <source>
        <dbReference type="SAM" id="MobiDB-lite"/>
    </source>
</evidence>
<dbReference type="EMBL" id="MCGR01000018">
    <property type="protein sequence ID" value="ORY84160.1"/>
    <property type="molecule type" value="Genomic_DNA"/>
</dbReference>
<feature type="region of interest" description="Disordered" evidence="1">
    <location>
        <begin position="1"/>
        <end position="20"/>
    </location>
</feature>
<keyword evidence="3" id="KW-1185">Reference proteome</keyword>
<protein>
    <recommendedName>
        <fullName evidence="4">F-box domain-containing protein</fullName>
    </recommendedName>
</protein>
<comment type="caution">
    <text evidence="2">The sequence shown here is derived from an EMBL/GenBank/DDBJ whole genome shotgun (WGS) entry which is preliminary data.</text>
</comment>
<accession>A0A1Y2FJP5</accession>
<gene>
    <name evidence="2" type="ORF">BCR35DRAFT_62404</name>
</gene>
<dbReference type="InterPro" id="IPR032675">
    <property type="entry name" value="LRR_dom_sf"/>
</dbReference>
<dbReference type="SUPFAM" id="SSF52047">
    <property type="entry name" value="RNI-like"/>
    <property type="match status" value="1"/>
</dbReference>
<sequence length="405" mass="44893">MEQQQDQQPTSSATARPQQPADCFVASLPAETLAQIVDSSLQELDAWERQQARMSFAQVSIDWYGAAGVGRELAVKDTLMAGRLTMWLRTRGPGAERRARVRSLSMYIESDGAWRSSNAGRLLSVCRQLKSLELRAEGQLCLGADGIISFGKPLNEALKKLPQLRRFRYQTLAFALVPSHEILSAFASWPKLQTLTLKNVLLARLRDDEEPAPLSPLPLTRLEIPLSEVALLLAPAPNTLRHLHFTSAPIPRNSSTQAEGSNHPLASVTAIAPQLLSLVAVAKRKGDMSHHPELTDYWWPTLCALRDVRELRIGVIGYKLDAILTLLRPLKHLASLSISDPRQIWYDISPPLRLLTSAATLDFIDEAPALQNLTLPHQLGNVWTKEELARVETAAKQKGVRFILG</sequence>
<proteinExistence type="predicted"/>
<dbReference type="InParanoid" id="A0A1Y2FJP5"/>
<dbReference type="Gene3D" id="3.80.10.10">
    <property type="entry name" value="Ribonuclease Inhibitor"/>
    <property type="match status" value="1"/>
</dbReference>